<sequence length="41" mass="4487">MARCHRLLFAAGRTCWSARQRATCKDDVGQAVSAICCLGFL</sequence>
<dbReference type="AlphaFoldDB" id="A0A5D2D1F7"/>
<evidence type="ECO:0000313" key="1">
    <source>
        <dbReference type="EMBL" id="TYG74106.1"/>
    </source>
</evidence>
<organism evidence="1 2">
    <name type="scientific">Gossypium darwinii</name>
    <name type="common">Darwin's cotton</name>
    <name type="synonym">Gossypium barbadense var. darwinii</name>
    <dbReference type="NCBI Taxonomy" id="34276"/>
    <lineage>
        <taxon>Eukaryota</taxon>
        <taxon>Viridiplantae</taxon>
        <taxon>Streptophyta</taxon>
        <taxon>Embryophyta</taxon>
        <taxon>Tracheophyta</taxon>
        <taxon>Spermatophyta</taxon>
        <taxon>Magnoliopsida</taxon>
        <taxon>eudicotyledons</taxon>
        <taxon>Gunneridae</taxon>
        <taxon>Pentapetalae</taxon>
        <taxon>rosids</taxon>
        <taxon>malvids</taxon>
        <taxon>Malvales</taxon>
        <taxon>Malvaceae</taxon>
        <taxon>Malvoideae</taxon>
        <taxon>Gossypium</taxon>
    </lineage>
</organism>
<accession>A0A5D2D1F7</accession>
<reference evidence="1 2" key="1">
    <citation type="submission" date="2019-06" db="EMBL/GenBank/DDBJ databases">
        <title>WGS assembly of Gossypium darwinii.</title>
        <authorList>
            <person name="Chen Z.J."/>
            <person name="Sreedasyam A."/>
            <person name="Ando A."/>
            <person name="Song Q."/>
            <person name="De L."/>
            <person name="Hulse-Kemp A."/>
            <person name="Ding M."/>
            <person name="Ye W."/>
            <person name="Kirkbride R."/>
            <person name="Jenkins J."/>
            <person name="Plott C."/>
            <person name="Lovell J."/>
            <person name="Lin Y.-M."/>
            <person name="Vaughn R."/>
            <person name="Liu B."/>
            <person name="Li W."/>
            <person name="Simpson S."/>
            <person name="Scheffler B."/>
            <person name="Saski C."/>
            <person name="Grover C."/>
            <person name="Hu G."/>
            <person name="Conover J."/>
            <person name="Carlson J."/>
            <person name="Shu S."/>
            <person name="Boston L."/>
            <person name="Williams M."/>
            <person name="Peterson D."/>
            <person name="Mcgee K."/>
            <person name="Jones D."/>
            <person name="Wendel J."/>
            <person name="Stelly D."/>
            <person name="Grimwood J."/>
            <person name="Schmutz J."/>
        </authorList>
    </citation>
    <scope>NUCLEOTIDE SEQUENCE [LARGE SCALE GENOMIC DNA]</scope>
    <source>
        <strain evidence="1">1808015.09</strain>
    </source>
</reference>
<name>A0A5D2D1F7_GOSDA</name>
<keyword evidence="2" id="KW-1185">Reference proteome</keyword>
<evidence type="ECO:0000313" key="2">
    <source>
        <dbReference type="Proteomes" id="UP000323506"/>
    </source>
</evidence>
<dbReference type="Proteomes" id="UP000323506">
    <property type="component" value="Chromosome D04"/>
</dbReference>
<proteinExistence type="predicted"/>
<dbReference type="EMBL" id="CM017704">
    <property type="protein sequence ID" value="TYG74106.1"/>
    <property type="molecule type" value="Genomic_DNA"/>
</dbReference>
<protein>
    <submittedName>
        <fullName evidence="1">Uncharacterized protein</fullName>
    </submittedName>
</protein>
<gene>
    <name evidence="1" type="ORF">ES288_D04G156000v1</name>
</gene>